<comment type="subcellular location">
    <subcellularLocation>
        <location evidence="1">Membrane</location>
        <topology evidence="1">Multi-pass membrane protein</topology>
    </subcellularLocation>
</comment>
<evidence type="ECO:0000313" key="4">
    <source>
        <dbReference type="EMBL" id="ELT98492.1"/>
    </source>
</evidence>
<reference evidence="4 6" key="2">
    <citation type="journal article" date="2013" name="Nature">
        <title>Insights into bilaterian evolution from three spiralian genomes.</title>
        <authorList>
            <person name="Simakov O."/>
            <person name="Marletaz F."/>
            <person name="Cho S.J."/>
            <person name="Edsinger-Gonzales E."/>
            <person name="Havlak P."/>
            <person name="Hellsten U."/>
            <person name="Kuo D.H."/>
            <person name="Larsson T."/>
            <person name="Lv J."/>
            <person name="Arendt D."/>
            <person name="Savage R."/>
            <person name="Osoegawa K."/>
            <person name="de Jong P."/>
            <person name="Grimwood J."/>
            <person name="Chapman J.A."/>
            <person name="Shapiro H."/>
            <person name="Aerts A."/>
            <person name="Otillar R.P."/>
            <person name="Terry A.Y."/>
            <person name="Boore J.L."/>
            <person name="Grigoriev I.V."/>
            <person name="Lindberg D.R."/>
            <person name="Seaver E.C."/>
            <person name="Weisblat D.A."/>
            <person name="Putnam N.H."/>
            <person name="Rokhsar D.S."/>
        </authorList>
    </citation>
    <scope>NUCLEOTIDE SEQUENCE</scope>
    <source>
        <strain evidence="4 6">I ESC-2004</strain>
    </source>
</reference>
<evidence type="ECO:0000256" key="1">
    <source>
        <dbReference type="ARBA" id="ARBA00004141"/>
    </source>
</evidence>
<feature type="transmembrane region" description="Helical" evidence="2">
    <location>
        <begin position="86"/>
        <end position="107"/>
    </location>
</feature>
<gene>
    <name evidence="4" type="ORF">CAPTEDRAFT_205610</name>
</gene>
<dbReference type="OMA" id="RECITRE"/>
<dbReference type="Pfam" id="PF07690">
    <property type="entry name" value="MFS_1"/>
    <property type="match status" value="1"/>
</dbReference>
<feature type="domain" description="Major facilitator superfamily (MFS) profile" evidence="3">
    <location>
        <begin position="233"/>
        <end position="394"/>
    </location>
</feature>
<reference evidence="5" key="3">
    <citation type="submission" date="2015-06" db="UniProtKB">
        <authorList>
            <consortium name="EnsemblMetazoa"/>
        </authorList>
    </citation>
    <scope>IDENTIFICATION</scope>
</reference>
<dbReference type="SUPFAM" id="SSF103473">
    <property type="entry name" value="MFS general substrate transporter"/>
    <property type="match status" value="1"/>
</dbReference>
<accession>R7TXY6</accession>
<dbReference type="EMBL" id="AMQN01002067">
    <property type="status" value="NOT_ANNOTATED_CDS"/>
    <property type="molecule type" value="Genomic_DNA"/>
</dbReference>
<keyword evidence="6" id="KW-1185">Reference proteome</keyword>
<sequence>MTYGALTWSKTPVSGYARDHYSAHTCRKVIFIAGILLASSICAAGWAASLNQVLVLYSVLGGCFVTTFDTPVLSMLGVYFKDKRAFASGLAISGGSLGGLVMTLVVGVTNEVYGIRGTLMILGGMWLHILVVAAVLIPMRDEFALKSTVICVVQEAKVGEEEEEKSDVSFERGPDSNGGLCDVIHPGKPDVKSEAHSDSRSLICKATITEKSTSCSRVKSSLLACYDFLRTPHLITVMLAAFFGGFAYHNQFFILPRIATEIGMSKSEMSHTIAAISITEFLSRICNGYAAYKLGQRKTLIPVISFSICIIAGFLLAWLPSKRLFVAYAVILGFFGGALLPLLIPIALELVPNEKKGSATGLHPLLNGASIAVGTVIIDDVIQETLSQQLNPML</sequence>
<dbReference type="InterPro" id="IPR036259">
    <property type="entry name" value="MFS_trans_sf"/>
</dbReference>
<keyword evidence="2" id="KW-1133">Transmembrane helix</keyword>
<reference evidence="6" key="1">
    <citation type="submission" date="2012-12" db="EMBL/GenBank/DDBJ databases">
        <authorList>
            <person name="Hellsten U."/>
            <person name="Grimwood J."/>
            <person name="Chapman J.A."/>
            <person name="Shapiro H."/>
            <person name="Aerts A."/>
            <person name="Otillar R.P."/>
            <person name="Terry A.Y."/>
            <person name="Boore J.L."/>
            <person name="Simakov O."/>
            <person name="Marletaz F."/>
            <person name="Cho S.-J."/>
            <person name="Edsinger-Gonzales E."/>
            <person name="Havlak P."/>
            <person name="Kuo D.-H."/>
            <person name="Larsson T."/>
            <person name="Lv J."/>
            <person name="Arendt D."/>
            <person name="Savage R."/>
            <person name="Osoegawa K."/>
            <person name="de Jong P."/>
            <person name="Lindberg D.R."/>
            <person name="Seaver E.C."/>
            <person name="Weisblat D.A."/>
            <person name="Putnam N.H."/>
            <person name="Grigoriev I.V."/>
            <person name="Rokhsar D.S."/>
        </authorList>
    </citation>
    <scope>NUCLEOTIDE SEQUENCE</scope>
    <source>
        <strain evidence="6">I ESC-2004</strain>
    </source>
</reference>
<organism evidence="4">
    <name type="scientific">Capitella teleta</name>
    <name type="common">Polychaete worm</name>
    <dbReference type="NCBI Taxonomy" id="283909"/>
    <lineage>
        <taxon>Eukaryota</taxon>
        <taxon>Metazoa</taxon>
        <taxon>Spiralia</taxon>
        <taxon>Lophotrochozoa</taxon>
        <taxon>Annelida</taxon>
        <taxon>Polychaeta</taxon>
        <taxon>Sedentaria</taxon>
        <taxon>Scolecida</taxon>
        <taxon>Capitellidae</taxon>
        <taxon>Capitella</taxon>
    </lineage>
</organism>
<dbReference type="PANTHER" id="PTHR11360">
    <property type="entry name" value="MONOCARBOXYLATE TRANSPORTER"/>
    <property type="match status" value="1"/>
</dbReference>
<name>R7TXY6_CAPTE</name>
<dbReference type="AlphaFoldDB" id="R7TXY6"/>
<dbReference type="GO" id="GO:0008028">
    <property type="term" value="F:monocarboxylic acid transmembrane transporter activity"/>
    <property type="evidence" value="ECO:0007669"/>
    <property type="project" value="TreeGrafter"/>
</dbReference>
<feature type="transmembrane region" description="Helical" evidence="2">
    <location>
        <begin position="29"/>
        <end position="48"/>
    </location>
</feature>
<dbReference type="EMBL" id="AMQN01002068">
    <property type="status" value="NOT_ANNOTATED_CDS"/>
    <property type="molecule type" value="Genomic_DNA"/>
</dbReference>
<evidence type="ECO:0000256" key="2">
    <source>
        <dbReference type="SAM" id="Phobius"/>
    </source>
</evidence>
<dbReference type="PROSITE" id="PS50850">
    <property type="entry name" value="MFS"/>
    <property type="match status" value="1"/>
</dbReference>
<feature type="transmembrane region" description="Helical" evidence="2">
    <location>
        <begin position="228"/>
        <end position="249"/>
    </location>
</feature>
<dbReference type="InterPro" id="IPR011701">
    <property type="entry name" value="MFS"/>
</dbReference>
<feature type="transmembrane region" description="Helical" evidence="2">
    <location>
        <begin position="113"/>
        <end position="137"/>
    </location>
</feature>
<dbReference type="OrthoDB" id="6084669at2759"/>
<dbReference type="Proteomes" id="UP000014760">
    <property type="component" value="Unassembled WGS sequence"/>
</dbReference>
<evidence type="ECO:0000313" key="5">
    <source>
        <dbReference type="EnsemblMetazoa" id="CapteP205610"/>
    </source>
</evidence>
<dbReference type="InterPro" id="IPR050327">
    <property type="entry name" value="Proton-linked_MCT"/>
</dbReference>
<dbReference type="GO" id="GO:0016020">
    <property type="term" value="C:membrane"/>
    <property type="evidence" value="ECO:0007669"/>
    <property type="project" value="UniProtKB-SubCell"/>
</dbReference>
<dbReference type="HOGENOM" id="CLU_700659_0_0_1"/>
<feature type="transmembrane region" description="Helical" evidence="2">
    <location>
        <begin position="299"/>
        <end position="319"/>
    </location>
</feature>
<dbReference type="InterPro" id="IPR020846">
    <property type="entry name" value="MFS_dom"/>
</dbReference>
<keyword evidence="2" id="KW-0472">Membrane</keyword>
<dbReference type="EnsemblMetazoa" id="CapteT205610">
    <property type="protein sequence ID" value="CapteP205610"/>
    <property type="gene ID" value="CapteG205610"/>
</dbReference>
<keyword evidence="2" id="KW-0812">Transmembrane</keyword>
<dbReference type="PANTHER" id="PTHR11360:SF284">
    <property type="entry name" value="EG:103B4.3 PROTEIN-RELATED"/>
    <property type="match status" value="1"/>
</dbReference>
<proteinExistence type="predicted"/>
<protein>
    <recommendedName>
        <fullName evidence="3">Major facilitator superfamily (MFS) profile domain-containing protein</fullName>
    </recommendedName>
</protein>
<feature type="transmembrane region" description="Helical" evidence="2">
    <location>
        <begin position="325"/>
        <end position="348"/>
    </location>
</feature>
<dbReference type="EMBL" id="KB307920">
    <property type="protein sequence ID" value="ELT98492.1"/>
    <property type="molecule type" value="Genomic_DNA"/>
</dbReference>
<evidence type="ECO:0000313" key="6">
    <source>
        <dbReference type="Proteomes" id="UP000014760"/>
    </source>
</evidence>
<evidence type="ECO:0000259" key="3">
    <source>
        <dbReference type="PROSITE" id="PS50850"/>
    </source>
</evidence>
<dbReference type="Gene3D" id="1.20.1250.20">
    <property type="entry name" value="MFS general substrate transporter like domains"/>
    <property type="match status" value="2"/>
</dbReference>
<feature type="transmembrane region" description="Helical" evidence="2">
    <location>
        <begin position="54"/>
        <end position="79"/>
    </location>
</feature>